<dbReference type="AlphaFoldDB" id="A0A381ZD11"/>
<dbReference type="EMBL" id="UINC01020694">
    <property type="protein sequence ID" value="SVA86657.1"/>
    <property type="molecule type" value="Genomic_DNA"/>
</dbReference>
<sequence length="152" mass="17487">MEQLIQSDFPWYFQPTMVTKEEVSPGGFDHTVYHASVPISRFYSHFIPILEQLNVAILIRIRVNLNPRLPEPYVFQFHTDTVDLGKAITNLGTTSILYINTNNGYTELEDGTKIESVANRLATFPTNTKHRIVTQTDEQTRILINLNYLKCI</sequence>
<dbReference type="CDD" id="cd02208">
    <property type="entry name" value="cupin_RmlC-like"/>
    <property type="match status" value="1"/>
</dbReference>
<organism evidence="1">
    <name type="scientific">marine metagenome</name>
    <dbReference type="NCBI Taxonomy" id="408172"/>
    <lineage>
        <taxon>unclassified sequences</taxon>
        <taxon>metagenomes</taxon>
        <taxon>ecological metagenomes</taxon>
    </lineage>
</organism>
<reference evidence="1" key="1">
    <citation type="submission" date="2018-05" db="EMBL/GenBank/DDBJ databases">
        <authorList>
            <person name="Lanie J.A."/>
            <person name="Ng W.-L."/>
            <person name="Kazmierczak K.M."/>
            <person name="Andrzejewski T.M."/>
            <person name="Davidsen T.M."/>
            <person name="Wayne K.J."/>
            <person name="Tettelin H."/>
            <person name="Glass J.I."/>
            <person name="Rusch D."/>
            <person name="Podicherti R."/>
            <person name="Tsui H.-C.T."/>
            <person name="Winkler M.E."/>
        </authorList>
    </citation>
    <scope>NUCLEOTIDE SEQUENCE</scope>
</reference>
<evidence type="ECO:0000313" key="1">
    <source>
        <dbReference type="EMBL" id="SVA86657.1"/>
    </source>
</evidence>
<name>A0A381ZD11_9ZZZZ</name>
<evidence type="ECO:0008006" key="2">
    <source>
        <dbReference type="Google" id="ProtNLM"/>
    </source>
</evidence>
<accession>A0A381ZD11</accession>
<protein>
    <recommendedName>
        <fullName evidence="2">Fe2OG dioxygenase domain-containing protein</fullName>
    </recommendedName>
</protein>
<proteinExistence type="predicted"/>
<gene>
    <name evidence="1" type="ORF">METZ01_LOCUS139511</name>
</gene>